<reference evidence="8 9" key="1">
    <citation type="journal article" date="2019" name="New Phytol.">
        <title>Comparative genomics reveals unique wood-decay strategies and fruiting body development in the Schizophyllaceae.</title>
        <authorList>
            <person name="Almasi E."/>
            <person name="Sahu N."/>
            <person name="Krizsan K."/>
            <person name="Balint B."/>
            <person name="Kovacs G.M."/>
            <person name="Kiss B."/>
            <person name="Cseklye J."/>
            <person name="Drula E."/>
            <person name="Henrissat B."/>
            <person name="Nagy I."/>
            <person name="Chovatia M."/>
            <person name="Adam C."/>
            <person name="LaButti K."/>
            <person name="Lipzen A."/>
            <person name="Riley R."/>
            <person name="Grigoriev I.V."/>
            <person name="Nagy L.G."/>
        </authorList>
    </citation>
    <scope>NUCLEOTIDE SEQUENCE [LARGE SCALE GENOMIC DNA]</scope>
    <source>
        <strain evidence="8 9">NL-1724</strain>
    </source>
</reference>
<gene>
    <name evidence="8" type="ORF">BD626DRAFT_567710</name>
</gene>
<keyword evidence="2" id="KW-0813">Transport</keyword>
<keyword evidence="4" id="KW-0999">Mitochondrion inner membrane</keyword>
<comment type="subcellular location">
    <subcellularLocation>
        <location evidence="1">Mitochondrion inner membrane</location>
        <topology evidence="1">Peripheral membrane protein</topology>
        <orientation evidence="1">Matrix side</orientation>
    </subcellularLocation>
</comment>
<protein>
    <recommendedName>
        <fullName evidence="10">NADH-ubiquinone oxidoreductase 12 kDa subunit</fullName>
    </recommendedName>
</protein>
<evidence type="ECO:0000256" key="6">
    <source>
        <dbReference type="ARBA" id="ARBA00023128"/>
    </source>
</evidence>
<keyword evidence="9" id="KW-1185">Reference proteome</keyword>
<accession>A0A550CJ58</accession>
<dbReference type="PANTHER" id="PTHR13094">
    <property type="entry name" value="NADH-UBIQUINONE OXIDOREDUCTASE PDSW SUBUNIT"/>
    <property type="match status" value="1"/>
</dbReference>
<evidence type="ECO:0000256" key="1">
    <source>
        <dbReference type="ARBA" id="ARBA00004443"/>
    </source>
</evidence>
<dbReference type="AlphaFoldDB" id="A0A550CJ58"/>
<evidence type="ECO:0000256" key="7">
    <source>
        <dbReference type="ARBA" id="ARBA00023136"/>
    </source>
</evidence>
<evidence type="ECO:0000313" key="9">
    <source>
        <dbReference type="Proteomes" id="UP000320762"/>
    </source>
</evidence>
<sequence length="77" mass="9136">MSNDDVKAAIKAKYEERDHIIREQWVKAMEARLVREELQKCHRAEGVNQQENCKWLAEKYMEKLEGSRIKGFKTVDV</sequence>
<evidence type="ECO:0000256" key="3">
    <source>
        <dbReference type="ARBA" id="ARBA00022660"/>
    </source>
</evidence>
<comment type="caution">
    <text evidence="8">The sequence shown here is derived from an EMBL/GenBank/DDBJ whole genome shotgun (WGS) entry which is preliminary data.</text>
</comment>
<dbReference type="PANTHER" id="PTHR13094:SF1">
    <property type="entry name" value="NADH DEHYDROGENASE [UBIQUINONE] 1 BETA SUBCOMPLEX SUBUNIT 10"/>
    <property type="match status" value="1"/>
</dbReference>
<keyword evidence="6" id="KW-0496">Mitochondrion</keyword>
<dbReference type="Proteomes" id="UP000320762">
    <property type="component" value="Unassembled WGS sequence"/>
</dbReference>
<evidence type="ECO:0008006" key="10">
    <source>
        <dbReference type="Google" id="ProtNLM"/>
    </source>
</evidence>
<evidence type="ECO:0000256" key="5">
    <source>
        <dbReference type="ARBA" id="ARBA00022982"/>
    </source>
</evidence>
<keyword evidence="7" id="KW-0472">Membrane</keyword>
<evidence type="ECO:0000256" key="4">
    <source>
        <dbReference type="ARBA" id="ARBA00022792"/>
    </source>
</evidence>
<proteinExistence type="predicted"/>
<dbReference type="GO" id="GO:0005743">
    <property type="term" value="C:mitochondrial inner membrane"/>
    <property type="evidence" value="ECO:0007669"/>
    <property type="project" value="UniProtKB-SubCell"/>
</dbReference>
<keyword evidence="5" id="KW-0249">Electron transport</keyword>
<organism evidence="8 9">
    <name type="scientific">Schizophyllum amplum</name>
    <dbReference type="NCBI Taxonomy" id="97359"/>
    <lineage>
        <taxon>Eukaryota</taxon>
        <taxon>Fungi</taxon>
        <taxon>Dikarya</taxon>
        <taxon>Basidiomycota</taxon>
        <taxon>Agaricomycotina</taxon>
        <taxon>Agaricomycetes</taxon>
        <taxon>Agaricomycetidae</taxon>
        <taxon>Agaricales</taxon>
        <taxon>Schizophyllaceae</taxon>
        <taxon>Schizophyllum</taxon>
    </lineage>
</organism>
<keyword evidence="3" id="KW-0679">Respiratory chain</keyword>
<dbReference type="EMBL" id="VDMD01000006">
    <property type="protein sequence ID" value="TRM64845.1"/>
    <property type="molecule type" value="Genomic_DNA"/>
</dbReference>
<dbReference type="InterPro" id="IPR039993">
    <property type="entry name" value="NDUFB10"/>
</dbReference>
<evidence type="ECO:0000256" key="2">
    <source>
        <dbReference type="ARBA" id="ARBA00022448"/>
    </source>
</evidence>
<dbReference type="STRING" id="97359.A0A550CJ58"/>
<evidence type="ECO:0000313" key="8">
    <source>
        <dbReference type="EMBL" id="TRM64845.1"/>
    </source>
</evidence>
<name>A0A550CJ58_9AGAR</name>
<dbReference type="OrthoDB" id="10252718at2759"/>